<dbReference type="EC" id="3.4.21.36" evidence="11"/>
<dbReference type="PRINTS" id="PR00722">
    <property type="entry name" value="CHYMOTRYPSIN"/>
</dbReference>
<dbReference type="PROSITE" id="PS00135">
    <property type="entry name" value="TRYPSIN_SER"/>
    <property type="match status" value="1"/>
</dbReference>
<dbReference type="FunFam" id="2.40.10.10:FF:000003">
    <property type="entry name" value="Transmembrane serine protease 3"/>
    <property type="match status" value="1"/>
</dbReference>
<evidence type="ECO:0000313" key="14">
    <source>
        <dbReference type="EMBL" id="KAL2089457.1"/>
    </source>
</evidence>
<dbReference type="AlphaFoldDB" id="A0ABD1JRF8"/>
<keyword evidence="4 12" id="KW-0645">Protease</keyword>
<evidence type="ECO:0000256" key="4">
    <source>
        <dbReference type="ARBA" id="ARBA00022670"/>
    </source>
</evidence>
<evidence type="ECO:0000256" key="2">
    <source>
        <dbReference type="ARBA" id="ARBA00004613"/>
    </source>
</evidence>
<proteinExistence type="predicted"/>
<dbReference type="GO" id="GO:0046872">
    <property type="term" value="F:metal ion binding"/>
    <property type="evidence" value="ECO:0007669"/>
    <property type="project" value="UniProtKB-KW"/>
</dbReference>
<evidence type="ECO:0000256" key="1">
    <source>
        <dbReference type="ARBA" id="ARBA00001913"/>
    </source>
</evidence>
<keyword evidence="6 12" id="KW-0378">Hydrolase</keyword>
<evidence type="ECO:0000256" key="10">
    <source>
        <dbReference type="ARBA" id="ARBA00036864"/>
    </source>
</evidence>
<dbReference type="PROSITE" id="PS00134">
    <property type="entry name" value="TRYPSIN_HIS"/>
    <property type="match status" value="1"/>
</dbReference>
<evidence type="ECO:0000256" key="8">
    <source>
        <dbReference type="ARBA" id="ARBA00022837"/>
    </source>
</evidence>
<dbReference type="InterPro" id="IPR050850">
    <property type="entry name" value="Peptidase_S1_Elastase_sf"/>
</dbReference>
<evidence type="ECO:0000256" key="9">
    <source>
        <dbReference type="ARBA" id="ARBA00023157"/>
    </source>
</evidence>
<accession>A0ABD1JRF8</accession>
<organism evidence="14 15">
    <name type="scientific">Coilia grayii</name>
    <name type="common">Gray's grenadier anchovy</name>
    <dbReference type="NCBI Taxonomy" id="363190"/>
    <lineage>
        <taxon>Eukaryota</taxon>
        <taxon>Metazoa</taxon>
        <taxon>Chordata</taxon>
        <taxon>Craniata</taxon>
        <taxon>Vertebrata</taxon>
        <taxon>Euteleostomi</taxon>
        <taxon>Actinopterygii</taxon>
        <taxon>Neopterygii</taxon>
        <taxon>Teleostei</taxon>
        <taxon>Clupei</taxon>
        <taxon>Clupeiformes</taxon>
        <taxon>Clupeoidei</taxon>
        <taxon>Engraulidae</taxon>
        <taxon>Coilinae</taxon>
        <taxon>Coilia</taxon>
    </lineage>
</organism>
<dbReference type="InterPro" id="IPR018114">
    <property type="entry name" value="TRYPSIN_HIS"/>
</dbReference>
<evidence type="ECO:0000256" key="6">
    <source>
        <dbReference type="ARBA" id="ARBA00022801"/>
    </source>
</evidence>
<feature type="domain" description="Peptidase S1" evidence="13">
    <location>
        <begin position="31"/>
        <end position="268"/>
    </location>
</feature>
<comment type="cofactor">
    <cofactor evidence="1">
        <name>Ca(2+)</name>
        <dbReference type="ChEBI" id="CHEBI:29108"/>
    </cofactor>
</comment>
<evidence type="ECO:0000256" key="12">
    <source>
        <dbReference type="RuleBase" id="RU363034"/>
    </source>
</evidence>
<dbReference type="Pfam" id="PF00089">
    <property type="entry name" value="Trypsin"/>
    <property type="match status" value="1"/>
</dbReference>
<evidence type="ECO:0000256" key="11">
    <source>
        <dbReference type="ARBA" id="ARBA00039015"/>
    </source>
</evidence>
<keyword evidence="8" id="KW-0106">Calcium</keyword>
<dbReference type="PANTHER" id="PTHR24257:SF0">
    <property type="entry name" value="CHYMOTRYPSIN-LIKE ELASTASE FAMILY MEMBER 1"/>
    <property type="match status" value="1"/>
</dbReference>
<dbReference type="InterPro" id="IPR001314">
    <property type="entry name" value="Peptidase_S1A"/>
</dbReference>
<name>A0ABD1JRF8_9TELE</name>
<keyword evidence="9" id="KW-1015">Disulfide bond</keyword>
<gene>
    <name evidence="14" type="ORF">ACEWY4_014145</name>
</gene>
<sequence length="287" mass="31790">MLAFFFVLHCCLALDSPMSQPKLRAVIHRRVVNGQVAHRNYWPWQVSLQFKAEDGRYHHTCGGTLVGRDWVMTAAHCVSRPATWQVVLGEHDLDSYSGLEQILSVRHVFIHPRWNLKRVTEGHDVALLQLSSKAQLNSVVRLAVLPPPGQVLHHNHICYITGWGRTSSKGGISPVLKQAYLPIVGQSTCSGRGWWGRTVKKIMLCAGGGVNSGCNGDSGGPLNCWVNESYVVHGITSFGSPRGCNLRRKPTVFTRVSAVLWWMHSVSNTQTSVLSDTHANFTSYNVS</sequence>
<reference evidence="14 15" key="1">
    <citation type="submission" date="2024-09" db="EMBL/GenBank/DDBJ databases">
        <title>A chromosome-level genome assembly of Gray's grenadier anchovy, Coilia grayii.</title>
        <authorList>
            <person name="Fu Z."/>
        </authorList>
    </citation>
    <scope>NUCLEOTIDE SEQUENCE [LARGE SCALE GENOMIC DNA]</scope>
    <source>
        <strain evidence="14">G4</strain>
        <tissue evidence="14">Muscle</tissue>
    </source>
</reference>
<dbReference type="Gene3D" id="2.40.10.10">
    <property type="entry name" value="Trypsin-like serine proteases"/>
    <property type="match status" value="2"/>
</dbReference>
<dbReference type="InterPro" id="IPR033116">
    <property type="entry name" value="TRYPSIN_SER"/>
</dbReference>
<evidence type="ECO:0000256" key="7">
    <source>
        <dbReference type="ARBA" id="ARBA00022825"/>
    </source>
</evidence>
<keyword evidence="5" id="KW-0479">Metal-binding</keyword>
<keyword evidence="3" id="KW-0964">Secreted</keyword>
<protein>
    <recommendedName>
        <fullName evidence="11">pancreatic elastase</fullName>
        <ecNumber evidence="11">3.4.21.36</ecNumber>
    </recommendedName>
</protein>
<dbReference type="InterPro" id="IPR043504">
    <property type="entry name" value="Peptidase_S1_PA_chymotrypsin"/>
</dbReference>
<dbReference type="InterPro" id="IPR009003">
    <property type="entry name" value="Peptidase_S1_PA"/>
</dbReference>
<dbReference type="CDD" id="cd00190">
    <property type="entry name" value="Tryp_SPc"/>
    <property type="match status" value="1"/>
</dbReference>
<evidence type="ECO:0000313" key="15">
    <source>
        <dbReference type="Proteomes" id="UP001591681"/>
    </source>
</evidence>
<keyword evidence="7 12" id="KW-0720">Serine protease</keyword>
<dbReference type="SMART" id="SM00020">
    <property type="entry name" value="Tryp_SPc"/>
    <property type="match status" value="1"/>
</dbReference>
<evidence type="ECO:0000256" key="3">
    <source>
        <dbReference type="ARBA" id="ARBA00022525"/>
    </source>
</evidence>
<dbReference type="EMBL" id="JBHFQA010000012">
    <property type="protein sequence ID" value="KAL2089457.1"/>
    <property type="molecule type" value="Genomic_DNA"/>
</dbReference>
<comment type="catalytic activity">
    <reaction evidence="10">
        <text>Hydrolysis of proteins, including elastin. Preferential cleavage: Ala-|-Xaa.</text>
        <dbReference type="EC" id="3.4.21.36"/>
    </reaction>
</comment>
<dbReference type="GO" id="GO:0006508">
    <property type="term" value="P:proteolysis"/>
    <property type="evidence" value="ECO:0007669"/>
    <property type="project" value="UniProtKB-KW"/>
</dbReference>
<dbReference type="InterPro" id="IPR001254">
    <property type="entry name" value="Trypsin_dom"/>
</dbReference>
<dbReference type="GO" id="GO:0004252">
    <property type="term" value="F:serine-type endopeptidase activity"/>
    <property type="evidence" value="ECO:0007669"/>
    <property type="project" value="UniProtKB-EC"/>
</dbReference>
<dbReference type="GO" id="GO:0005576">
    <property type="term" value="C:extracellular region"/>
    <property type="evidence" value="ECO:0007669"/>
    <property type="project" value="UniProtKB-SubCell"/>
</dbReference>
<evidence type="ECO:0000259" key="13">
    <source>
        <dbReference type="PROSITE" id="PS50240"/>
    </source>
</evidence>
<dbReference type="SUPFAM" id="SSF50494">
    <property type="entry name" value="Trypsin-like serine proteases"/>
    <property type="match status" value="1"/>
</dbReference>
<comment type="subcellular location">
    <subcellularLocation>
        <location evidence="2">Secreted</location>
    </subcellularLocation>
</comment>
<keyword evidence="15" id="KW-1185">Reference proteome</keyword>
<evidence type="ECO:0000256" key="5">
    <source>
        <dbReference type="ARBA" id="ARBA00022723"/>
    </source>
</evidence>
<dbReference type="PROSITE" id="PS50240">
    <property type="entry name" value="TRYPSIN_DOM"/>
    <property type="match status" value="1"/>
</dbReference>
<dbReference type="PANTHER" id="PTHR24257">
    <property type="entry name" value="CHYMOTRYPSIN-LIKE ELASTASE FAMILY MEMBER"/>
    <property type="match status" value="1"/>
</dbReference>
<dbReference type="Proteomes" id="UP001591681">
    <property type="component" value="Unassembled WGS sequence"/>
</dbReference>
<comment type="caution">
    <text evidence="14">The sequence shown here is derived from an EMBL/GenBank/DDBJ whole genome shotgun (WGS) entry which is preliminary data.</text>
</comment>